<dbReference type="NCBIfam" id="TIGR01451">
    <property type="entry name" value="B_ant_repeat"/>
    <property type="match status" value="1"/>
</dbReference>
<protein>
    <recommendedName>
        <fullName evidence="2">DUF7933 domain-containing protein</fullName>
    </recommendedName>
</protein>
<feature type="domain" description="DUF7933" evidence="2">
    <location>
        <begin position="307"/>
        <end position="444"/>
    </location>
</feature>
<dbReference type="InterPro" id="IPR047589">
    <property type="entry name" value="DUF11_rpt"/>
</dbReference>
<feature type="chain" id="PRO_5045752251" description="DUF7933 domain-containing protein" evidence="1">
    <location>
        <begin position="22"/>
        <end position="569"/>
    </location>
</feature>
<comment type="caution">
    <text evidence="3">The sequence shown here is derived from an EMBL/GenBank/DDBJ whole genome shotgun (WGS) entry which is preliminary data.</text>
</comment>
<dbReference type="SUPFAM" id="SSF75011">
    <property type="entry name" value="3-carboxy-cis,cis-mucoante lactonizing enzyme"/>
    <property type="match status" value="1"/>
</dbReference>
<proteinExistence type="predicted"/>
<dbReference type="Pfam" id="PF25564">
    <property type="entry name" value="DUF7933"/>
    <property type="match status" value="1"/>
</dbReference>
<evidence type="ECO:0000313" key="4">
    <source>
        <dbReference type="Proteomes" id="UP000645517"/>
    </source>
</evidence>
<organism evidence="3 4">
    <name type="scientific">Deinococcus daejeonensis</name>
    <dbReference type="NCBI Taxonomy" id="1007098"/>
    <lineage>
        <taxon>Bacteria</taxon>
        <taxon>Thermotogati</taxon>
        <taxon>Deinococcota</taxon>
        <taxon>Deinococci</taxon>
        <taxon>Deinococcales</taxon>
        <taxon>Deinococcaceae</taxon>
        <taxon>Deinococcus</taxon>
    </lineage>
</organism>
<accession>A0ABQ2J259</accession>
<name>A0ABQ2J259_9DEIO</name>
<dbReference type="InterPro" id="IPR057693">
    <property type="entry name" value="DUF7933"/>
</dbReference>
<dbReference type="EMBL" id="BMOR01000007">
    <property type="protein sequence ID" value="GGN38221.1"/>
    <property type="molecule type" value="Genomic_DNA"/>
</dbReference>
<keyword evidence="4" id="KW-1185">Reference proteome</keyword>
<dbReference type="Proteomes" id="UP000645517">
    <property type="component" value="Unassembled WGS sequence"/>
</dbReference>
<keyword evidence="1" id="KW-0732">Signal</keyword>
<feature type="signal peptide" evidence="1">
    <location>
        <begin position="1"/>
        <end position="21"/>
    </location>
</feature>
<dbReference type="RefSeq" id="WP_189056567.1">
    <property type="nucleotide sequence ID" value="NZ_BMOR01000007.1"/>
</dbReference>
<evidence type="ECO:0000313" key="3">
    <source>
        <dbReference type="EMBL" id="GGN38221.1"/>
    </source>
</evidence>
<reference evidence="4" key="1">
    <citation type="journal article" date="2019" name="Int. J. Syst. Evol. Microbiol.">
        <title>The Global Catalogue of Microorganisms (GCM) 10K type strain sequencing project: providing services to taxonomists for standard genome sequencing and annotation.</title>
        <authorList>
            <consortium name="The Broad Institute Genomics Platform"/>
            <consortium name="The Broad Institute Genome Sequencing Center for Infectious Disease"/>
            <person name="Wu L."/>
            <person name="Ma J."/>
        </authorList>
    </citation>
    <scope>NUCLEOTIDE SEQUENCE [LARGE SCALE GENOMIC DNA]</scope>
    <source>
        <strain evidence="4">JCM 16918</strain>
    </source>
</reference>
<evidence type="ECO:0000256" key="1">
    <source>
        <dbReference type="SAM" id="SignalP"/>
    </source>
</evidence>
<sequence>MLRTLTRLAALSALTLTTAHAQSGCTALYATATSGSAATLDFVNTLTNTSSLVLDHTAAAGGTSINGAALNPTTGRVYYFDRTGTRNDLYIFDPVTRTTQFKAAVTPPNASNNINIGSTFDNSSGAPRLYVLYSNYAIQELNPDTGAVLRTITITYPSTDALGRSATRRRDTYNALITSGDIVFAGNQAYALLDGVSTGGNGNVPVVYWITLGALGAITTSTLTPPAAALRPIVDDAGYVVEQGSVNGAAITPTGDAYISASGNSNVPYLSRLLTTDPALVTATSPTANGARVYTDLSDCTVLPATPTITKTFSTSPSTTPPTIRTGQSATLTLNLTSANPSPSYTMAPVTDPLPTGIAVAATPNVTTTCLSSSGAAAPITATPGTTTVTIASGTRVPQTGTTCTVTLTVTGTTRGLKTNTIPAGSLQTTAGTYNTAATATLLVNDPITGTNVKRQRLYPGGVLTTSTISARPNDLVEYCITATHAGVGYAPATAATISDLLSSNLRFVTGSATQGYGAGRDLKITRNGGTPTYQTYGTTVSGQQLTFTITPFDSTNYTAEVCFIAQVK</sequence>
<evidence type="ECO:0000259" key="2">
    <source>
        <dbReference type="Pfam" id="PF25564"/>
    </source>
</evidence>
<gene>
    <name evidence="3" type="ORF">GCM10010842_20870</name>
</gene>